<name>A0A2M6WIA9_9BACT</name>
<keyword evidence="1" id="KW-0472">Membrane</keyword>
<dbReference type="InterPro" id="IPR013879">
    <property type="entry name" value="DUF1761"/>
</dbReference>
<evidence type="ECO:0000256" key="1">
    <source>
        <dbReference type="SAM" id="Phobius"/>
    </source>
</evidence>
<dbReference type="AlphaFoldDB" id="A0A2M6WIA9"/>
<dbReference type="Proteomes" id="UP000228635">
    <property type="component" value="Unassembled WGS sequence"/>
</dbReference>
<evidence type="ECO:0000313" key="2">
    <source>
        <dbReference type="EMBL" id="PIT92527.1"/>
    </source>
</evidence>
<organism evidence="2 3">
    <name type="scientific">Candidatus Harrisonbacteria bacterium CG10_big_fil_rev_8_21_14_0_10_42_17</name>
    <dbReference type="NCBI Taxonomy" id="1974584"/>
    <lineage>
        <taxon>Bacteria</taxon>
        <taxon>Candidatus Harrisoniibacteriota</taxon>
    </lineage>
</organism>
<proteinExistence type="predicted"/>
<sequence>MELIKITIDLLLQLNYVAVLVATIVMFVVGFLWYGPIFGRLWMKYMGINPEEAKNISQKEMIPAYVVNFVGNFVEVTFLLFFTFLAATQFWHMALMLWIGFMLFNEMGAVFWMKKPWGFFFINSGYRLVSLLIAGFVLGLFF</sequence>
<accession>A0A2M6WIA9</accession>
<feature type="transmembrane region" description="Helical" evidence="1">
    <location>
        <begin position="64"/>
        <end position="84"/>
    </location>
</feature>
<evidence type="ECO:0008006" key="4">
    <source>
        <dbReference type="Google" id="ProtNLM"/>
    </source>
</evidence>
<protein>
    <recommendedName>
        <fullName evidence="4">DUF1761 domain-containing protein</fullName>
    </recommendedName>
</protein>
<feature type="transmembrane region" description="Helical" evidence="1">
    <location>
        <begin position="124"/>
        <end position="141"/>
    </location>
</feature>
<dbReference type="EMBL" id="PFBA01000016">
    <property type="protein sequence ID" value="PIT92527.1"/>
    <property type="molecule type" value="Genomic_DNA"/>
</dbReference>
<gene>
    <name evidence="2" type="ORF">COU08_01975</name>
</gene>
<keyword evidence="1" id="KW-1133">Transmembrane helix</keyword>
<feature type="transmembrane region" description="Helical" evidence="1">
    <location>
        <begin position="90"/>
        <end position="112"/>
    </location>
</feature>
<evidence type="ECO:0000313" key="3">
    <source>
        <dbReference type="Proteomes" id="UP000228635"/>
    </source>
</evidence>
<keyword evidence="1" id="KW-0812">Transmembrane</keyword>
<comment type="caution">
    <text evidence="2">The sequence shown here is derived from an EMBL/GenBank/DDBJ whole genome shotgun (WGS) entry which is preliminary data.</text>
</comment>
<dbReference type="Pfam" id="PF08570">
    <property type="entry name" value="DUF1761"/>
    <property type="match status" value="1"/>
</dbReference>
<feature type="transmembrane region" description="Helical" evidence="1">
    <location>
        <begin position="16"/>
        <end position="43"/>
    </location>
</feature>
<reference evidence="3" key="1">
    <citation type="submission" date="2017-09" db="EMBL/GenBank/DDBJ databases">
        <title>Depth-based differentiation of microbial function through sediment-hosted aquifers and enrichment of novel symbionts in the deep terrestrial subsurface.</title>
        <authorList>
            <person name="Probst A.J."/>
            <person name="Ladd B."/>
            <person name="Jarett J.K."/>
            <person name="Geller-Mcgrath D.E."/>
            <person name="Sieber C.M.K."/>
            <person name="Emerson J.B."/>
            <person name="Anantharaman K."/>
            <person name="Thomas B.C."/>
            <person name="Malmstrom R."/>
            <person name="Stieglmeier M."/>
            <person name="Klingl A."/>
            <person name="Woyke T."/>
            <person name="Ryan C.M."/>
            <person name="Banfield J.F."/>
        </authorList>
    </citation>
    <scope>NUCLEOTIDE SEQUENCE [LARGE SCALE GENOMIC DNA]</scope>
</reference>